<dbReference type="EMBL" id="SJPT01000008">
    <property type="protein sequence ID" value="TWU20686.1"/>
    <property type="molecule type" value="Genomic_DNA"/>
</dbReference>
<proteinExistence type="predicted"/>
<accession>A0A5C6CBB2</accession>
<evidence type="ECO:0008006" key="3">
    <source>
        <dbReference type="Google" id="ProtNLM"/>
    </source>
</evidence>
<reference evidence="1 2" key="1">
    <citation type="submission" date="2019-02" db="EMBL/GenBank/DDBJ databases">
        <title>Deep-cultivation of Planctomycetes and their phenomic and genomic characterization uncovers novel biology.</title>
        <authorList>
            <person name="Wiegand S."/>
            <person name="Jogler M."/>
            <person name="Boedeker C."/>
            <person name="Pinto D."/>
            <person name="Vollmers J."/>
            <person name="Rivas-Marin E."/>
            <person name="Kohn T."/>
            <person name="Peeters S.H."/>
            <person name="Heuer A."/>
            <person name="Rast P."/>
            <person name="Oberbeckmann S."/>
            <person name="Bunk B."/>
            <person name="Jeske O."/>
            <person name="Meyerdierks A."/>
            <person name="Storesund J.E."/>
            <person name="Kallscheuer N."/>
            <person name="Luecker S."/>
            <person name="Lage O.M."/>
            <person name="Pohl T."/>
            <person name="Merkel B.J."/>
            <person name="Hornburger P."/>
            <person name="Mueller R.-W."/>
            <person name="Bruemmer F."/>
            <person name="Labrenz M."/>
            <person name="Spormann A.M."/>
            <person name="Op Den Camp H."/>
            <person name="Overmann J."/>
            <person name="Amann R."/>
            <person name="Jetten M.S.M."/>
            <person name="Mascher T."/>
            <person name="Medema M.H."/>
            <person name="Devos D.P."/>
            <person name="Kaster A.-K."/>
            <person name="Ovreas L."/>
            <person name="Rohde M."/>
            <person name="Galperin M.Y."/>
            <person name="Jogler C."/>
        </authorList>
    </citation>
    <scope>NUCLEOTIDE SEQUENCE [LARGE SCALE GENOMIC DNA]</scope>
    <source>
        <strain evidence="1 2">Pla52o</strain>
    </source>
</reference>
<evidence type="ECO:0000313" key="1">
    <source>
        <dbReference type="EMBL" id="TWU20686.1"/>
    </source>
</evidence>
<dbReference type="RefSeq" id="WP_231612526.1">
    <property type="nucleotide sequence ID" value="NZ_SJPT01000008.1"/>
</dbReference>
<dbReference type="AlphaFoldDB" id="A0A5C6CBB2"/>
<comment type="caution">
    <text evidence="1">The sequence shown here is derived from an EMBL/GenBank/DDBJ whole genome shotgun (WGS) entry which is preliminary data.</text>
</comment>
<evidence type="ECO:0000313" key="2">
    <source>
        <dbReference type="Proteomes" id="UP000316304"/>
    </source>
</evidence>
<name>A0A5C6CBB2_9BACT</name>
<dbReference type="Proteomes" id="UP000316304">
    <property type="component" value="Unassembled WGS sequence"/>
</dbReference>
<keyword evidence="2" id="KW-1185">Reference proteome</keyword>
<sequence length="471" mass="51959">MTSPARPLTASELHIGGATISITPDEPVAISGQFATRIARTVESAAMATALALESREGDKVLDQAIMVSCDLVLINKGIPEKVRQRLKDRLPDFDASKLVMNATHTHTAPVTREGLYELPTEGIMQPKEYIEFLADRVADAAVNAWQTRRAGNVGWGLGHAVVAQNRRTTYANGTAAMYGNTNNPNFRGIEGYEDHGVEVLCFWDDQENLIATAINVACPSQEVESGMAVNADFWHPVREALREKYGKDLHVLAWTGAAGDQSPHLMYSKPAEERMRKLRGLTRLEELSQRIVAGWEEAYAGASQERHADVPLVHKVKTIELPERIVTREEAFALQAKVSDLSTDPKQKRRMLWHQEAVDRFERQQAGESKPYKMELHTIRLGDIAIATNDFELYTDYGIQMKARSPALQTFVIQLAGSGTYLPSERAARGGGYSAIVESNEVGPEGGQVLVEQTIESLNLLWATPESSAP</sequence>
<organism evidence="1 2">
    <name type="scientific">Novipirellula galeiformis</name>
    <dbReference type="NCBI Taxonomy" id="2528004"/>
    <lineage>
        <taxon>Bacteria</taxon>
        <taxon>Pseudomonadati</taxon>
        <taxon>Planctomycetota</taxon>
        <taxon>Planctomycetia</taxon>
        <taxon>Pirellulales</taxon>
        <taxon>Pirellulaceae</taxon>
        <taxon>Novipirellula</taxon>
    </lineage>
</organism>
<protein>
    <recommendedName>
        <fullName evidence="3">Neutral/alkaline non-lysosomal ceramidase</fullName>
    </recommendedName>
</protein>
<gene>
    <name evidence="1" type="ORF">Pla52o_45650</name>
</gene>